<keyword evidence="2" id="KW-0479">Metal-binding</keyword>
<dbReference type="Proteomes" id="UP000326354">
    <property type="component" value="Chromosome"/>
</dbReference>
<evidence type="ECO:0000256" key="3">
    <source>
        <dbReference type="ARBA" id="ARBA00022964"/>
    </source>
</evidence>
<dbReference type="AlphaFoldDB" id="A0A5S9IU19"/>
<dbReference type="SMART" id="SM00702">
    <property type="entry name" value="P4Hc"/>
    <property type="match status" value="1"/>
</dbReference>
<sequence length="184" mass="21381">MNLDHSQKYIFTLSDVFSVEECKKYIDKINDNNPKLAPLNTLQGSRFKPQVRNNERIIFDDVPLAKDLFGRIQDKVPREIHGAKLCGVNERFRGYRYKKDMHFAPHADGAFFRNDHERSYYTFLIYLNENFKGGNTTFIVEPEVSIPPQTGMALFFQHPLIHEGQVVVSGIKYVLRSDVMYCTV</sequence>
<evidence type="ECO:0000256" key="5">
    <source>
        <dbReference type="ARBA" id="ARBA00023004"/>
    </source>
</evidence>
<evidence type="ECO:0000256" key="4">
    <source>
        <dbReference type="ARBA" id="ARBA00023002"/>
    </source>
</evidence>
<name>A0A5S9IU19_UABAM</name>
<keyword evidence="8" id="KW-1185">Reference proteome</keyword>
<dbReference type="KEGG" id="uam:UABAM_05791"/>
<dbReference type="RefSeq" id="WP_151971404.1">
    <property type="nucleotide sequence ID" value="NZ_AP019860.1"/>
</dbReference>
<evidence type="ECO:0000313" key="8">
    <source>
        <dbReference type="Proteomes" id="UP000326354"/>
    </source>
</evidence>
<proteinExistence type="predicted"/>
<keyword evidence="5" id="KW-0408">Iron</keyword>
<evidence type="ECO:0000256" key="1">
    <source>
        <dbReference type="ARBA" id="ARBA00001961"/>
    </source>
</evidence>
<gene>
    <name evidence="7" type="ORF">UABAM_05791</name>
</gene>
<dbReference type="EMBL" id="AP019860">
    <property type="protein sequence ID" value="BBM87382.1"/>
    <property type="molecule type" value="Genomic_DNA"/>
</dbReference>
<evidence type="ECO:0000256" key="2">
    <source>
        <dbReference type="ARBA" id="ARBA00022723"/>
    </source>
</evidence>
<dbReference type="GO" id="GO:0031418">
    <property type="term" value="F:L-ascorbic acid binding"/>
    <property type="evidence" value="ECO:0007669"/>
    <property type="project" value="InterPro"/>
</dbReference>
<keyword evidence="3" id="KW-0223">Dioxygenase</keyword>
<dbReference type="OrthoDB" id="269774at2"/>
<accession>A0A5S9IU19</accession>
<organism evidence="7 8">
    <name type="scientific">Uabimicrobium amorphum</name>
    <dbReference type="NCBI Taxonomy" id="2596890"/>
    <lineage>
        <taxon>Bacteria</taxon>
        <taxon>Pseudomonadati</taxon>
        <taxon>Planctomycetota</taxon>
        <taxon>Candidatus Uabimicrobiia</taxon>
        <taxon>Candidatus Uabimicrobiales</taxon>
        <taxon>Candidatus Uabimicrobiaceae</taxon>
        <taxon>Candidatus Uabimicrobium</taxon>
    </lineage>
</organism>
<keyword evidence="4" id="KW-0560">Oxidoreductase</keyword>
<evidence type="ECO:0000313" key="7">
    <source>
        <dbReference type="EMBL" id="BBM87382.1"/>
    </source>
</evidence>
<dbReference type="GO" id="GO:0005506">
    <property type="term" value="F:iron ion binding"/>
    <property type="evidence" value="ECO:0007669"/>
    <property type="project" value="InterPro"/>
</dbReference>
<reference evidence="7 8" key="1">
    <citation type="submission" date="2019-08" db="EMBL/GenBank/DDBJ databases">
        <title>Complete genome sequence of Candidatus Uab amorphum.</title>
        <authorList>
            <person name="Shiratori T."/>
            <person name="Suzuki S."/>
            <person name="Kakizawa Y."/>
            <person name="Ishida K."/>
        </authorList>
    </citation>
    <scope>NUCLEOTIDE SEQUENCE [LARGE SCALE GENOMIC DNA]</scope>
    <source>
        <strain evidence="7 8">SRT547</strain>
    </source>
</reference>
<dbReference type="GO" id="GO:0004656">
    <property type="term" value="F:procollagen-proline 4-dioxygenase activity"/>
    <property type="evidence" value="ECO:0007669"/>
    <property type="project" value="TreeGrafter"/>
</dbReference>
<dbReference type="InterPro" id="IPR045054">
    <property type="entry name" value="P4HA-like"/>
</dbReference>
<evidence type="ECO:0000259" key="6">
    <source>
        <dbReference type="SMART" id="SM00702"/>
    </source>
</evidence>
<dbReference type="InterPro" id="IPR006620">
    <property type="entry name" value="Pro_4_hyd_alph"/>
</dbReference>
<dbReference type="PANTHER" id="PTHR10869:SF236">
    <property type="entry name" value="PROLYL 4-HYDROXYLASE ALPHA SUBUNIT DOMAIN-CONTAINING PROTEIN"/>
    <property type="match status" value="1"/>
</dbReference>
<dbReference type="InterPro" id="IPR044862">
    <property type="entry name" value="Pro_4_hyd_alph_FE2OG_OXY"/>
</dbReference>
<protein>
    <recommendedName>
        <fullName evidence="6">Prolyl 4-hydroxylase alpha subunit domain-containing protein</fullName>
    </recommendedName>
</protein>
<dbReference type="Pfam" id="PF13640">
    <property type="entry name" value="2OG-FeII_Oxy_3"/>
    <property type="match status" value="1"/>
</dbReference>
<comment type="cofactor">
    <cofactor evidence="1">
        <name>L-ascorbate</name>
        <dbReference type="ChEBI" id="CHEBI:38290"/>
    </cofactor>
</comment>
<dbReference type="Gene3D" id="2.60.120.620">
    <property type="entry name" value="q2cbj1_9rhob like domain"/>
    <property type="match status" value="1"/>
</dbReference>
<dbReference type="PANTHER" id="PTHR10869">
    <property type="entry name" value="PROLYL 4-HYDROXYLASE ALPHA SUBUNIT"/>
    <property type="match status" value="1"/>
</dbReference>
<feature type="domain" description="Prolyl 4-hydroxylase alpha subunit" evidence="6">
    <location>
        <begin position="8"/>
        <end position="180"/>
    </location>
</feature>